<accession>A0A0J8G2W8</accession>
<evidence type="ECO:0008006" key="4">
    <source>
        <dbReference type="Google" id="ProtNLM"/>
    </source>
</evidence>
<feature type="chain" id="PRO_5005298097" description="Protein GltF" evidence="1">
    <location>
        <begin position="23"/>
        <end position="210"/>
    </location>
</feature>
<dbReference type="Proteomes" id="UP000037551">
    <property type="component" value="Unassembled WGS sequence"/>
</dbReference>
<evidence type="ECO:0000313" key="3">
    <source>
        <dbReference type="Proteomes" id="UP000037551"/>
    </source>
</evidence>
<sequence length="210" mass="21906">MNKSLAALAIILAVAHQGSAVAASTTELTVTGLITPSACTPALSGGGVVDHGKISAKDLDPNPNSPTDLPIATLQLTVSCGSQILFALNGIDNNPSSYLPTGYGLGLINNTQKIGSYNLEFRNVVADEQTTYPMESSDGGTTWQDIDRAAWSVGTLAGFGIGIGSNRRPDPIKDLRTDMLVYTQIAPSSRLDLSNEVPLAGSATLEVKYL</sequence>
<dbReference type="InterPro" id="IPR010546">
    <property type="entry name" value="DUF1120"/>
</dbReference>
<reference evidence="2 3" key="1">
    <citation type="submission" date="2015-06" db="EMBL/GenBank/DDBJ databases">
        <title>Draft genome sequence of an Antarctic Pseudomonas sp. strain KG01 with full potential for biotechnological applications.</title>
        <authorList>
            <person name="Pavlov M.S."/>
            <person name="Lira F."/>
            <person name="Martinez J.L."/>
            <person name="Marshall S.H."/>
        </authorList>
    </citation>
    <scope>NUCLEOTIDE SEQUENCE [LARGE SCALE GENOMIC DNA]</scope>
    <source>
        <strain evidence="2 3">KG01</strain>
    </source>
</reference>
<feature type="signal peptide" evidence="1">
    <location>
        <begin position="1"/>
        <end position="22"/>
    </location>
</feature>
<keyword evidence="3" id="KW-1185">Reference proteome</keyword>
<protein>
    <recommendedName>
        <fullName evidence="4">Protein GltF</fullName>
    </recommendedName>
</protein>
<evidence type="ECO:0000313" key="2">
    <source>
        <dbReference type="EMBL" id="KMT55003.1"/>
    </source>
</evidence>
<gene>
    <name evidence="2" type="ORF">ACR52_10530</name>
</gene>
<proteinExistence type="predicted"/>
<keyword evidence="1" id="KW-0732">Signal</keyword>
<dbReference type="RefSeq" id="WP_048723748.1">
    <property type="nucleotide sequence ID" value="NZ_JBJGXJ010000001.1"/>
</dbReference>
<dbReference type="STRING" id="1674920.ACR52_10530"/>
<comment type="caution">
    <text evidence="2">The sequence shown here is derived from an EMBL/GenBank/DDBJ whole genome shotgun (WGS) entry which is preliminary data.</text>
</comment>
<dbReference type="OrthoDB" id="6602106at2"/>
<evidence type="ECO:0000256" key="1">
    <source>
        <dbReference type="SAM" id="SignalP"/>
    </source>
</evidence>
<organism evidence="2 3">
    <name type="scientific">Pseudomonas fildesensis</name>
    <dbReference type="NCBI Taxonomy" id="1674920"/>
    <lineage>
        <taxon>Bacteria</taxon>
        <taxon>Pseudomonadati</taxon>
        <taxon>Pseudomonadota</taxon>
        <taxon>Gammaproteobacteria</taxon>
        <taxon>Pseudomonadales</taxon>
        <taxon>Pseudomonadaceae</taxon>
        <taxon>Pseudomonas</taxon>
    </lineage>
</organism>
<dbReference type="PATRIC" id="fig|1674920.3.peg.4942"/>
<name>A0A0J8G2W8_9PSED</name>
<dbReference type="AlphaFoldDB" id="A0A0J8G2W8"/>
<dbReference type="Pfam" id="PF06551">
    <property type="entry name" value="DUF1120"/>
    <property type="match status" value="1"/>
</dbReference>
<dbReference type="EMBL" id="LFMW01000007">
    <property type="protein sequence ID" value="KMT55003.1"/>
    <property type="molecule type" value="Genomic_DNA"/>
</dbReference>